<reference evidence="1 2" key="1">
    <citation type="submission" date="2018-06" db="EMBL/GenBank/DDBJ databases">
        <authorList>
            <consortium name="Pathogen Informatics"/>
            <person name="Doyle S."/>
        </authorList>
    </citation>
    <scope>NUCLEOTIDE SEQUENCE [LARGE SCALE GENOMIC DNA]</scope>
    <source>
        <strain evidence="1 2">NCTC10786</strain>
    </source>
</reference>
<gene>
    <name evidence="1" type="primary">lvr</name>
    <name evidence="1" type="ORF">NCTC10786_02390</name>
</gene>
<dbReference type="Pfam" id="PF13561">
    <property type="entry name" value="adh_short_C2"/>
    <property type="match status" value="1"/>
</dbReference>
<organism evidence="1 2">
    <name type="scientific">Citrobacter koseri</name>
    <name type="common">Citrobacter diversus</name>
    <dbReference type="NCBI Taxonomy" id="545"/>
    <lineage>
        <taxon>Bacteria</taxon>
        <taxon>Pseudomonadati</taxon>
        <taxon>Pseudomonadota</taxon>
        <taxon>Gammaproteobacteria</taxon>
        <taxon>Enterobacterales</taxon>
        <taxon>Enterobacteriaceae</taxon>
        <taxon>Citrobacter</taxon>
    </lineage>
</organism>
<name>A0A2X2VT54_CITKO</name>
<dbReference type="Proteomes" id="UP000251584">
    <property type="component" value="Unassembled WGS sequence"/>
</dbReference>
<dbReference type="GO" id="GO:0016491">
    <property type="term" value="F:oxidoreductase activity"/>
    <property type="evidence" value="ECO:0007669"/>
    <property type="project" value="UniProtKB-KW"/>
</dbReference>
<dbReference type="AlphaFoldDB" id="A0A2X2VT54"/>
<dbReference type="EC" id="1.1.1.-" evidence="1"/>
<dbReference type="Gene3D" id="3.40.50.720">
    <property type="entry name" value="NAD(P)-binding Rossmann-like Domain"/>
    <property type="match status" value="1"/>
</dbReference>
<protein>
    <submittedName>
        <fullName evidence="1">Short chain dehydrogenase</fullName>
        <ecNumber evidence="1">1.1.1.-</ecNumber>
    </submittedName>
</protein>
<proteinExistence type="predicted"/>
<sequence>MPCLKRRLSDSPSPLAVEYAQSGVRVNAICPGYVRTPMAENIARQSNPDDPESVLTEMAKAIPMRRLGLSARSG</sequence>
<keyword evidence="1" id="KW-0560">Oxidoreductase</keyword>
<dbReference type="InterPro" id="IPR002347">
    <property type="entry name" value="SDR_fam"/>
</dbReference>
<dbReference type="SUPFAM" id="SSF51735">
    <property type="entry name" value="NAD(P)-binding Rossmann-fold domains"/>
    <property type="match status" value="1"/>
</dbReference>
<dbReference type="EMBL" id="UAVY01000004">
    <property type="protein sequence ID" value="SQB28483.1"/>
    <property type="molecule type" value="Genomic_DNA"/>
</dbReference>
<accession>A0A2X2VT54</accession>
<evidence type="ECO:0000313" key="1">
    <source>
        <dbReference type="EMBL" id="SQB28483.1"/>
    </source>
</evidence>
<evidence type="ECO:0000313" key="2">
    <source>
        <dbReference type="Proteomes" id="UP000251584"/>
    </source>
</evidence>
<dbReference type="InterPro" id="IPR036291">
    <property type="entry name" value="NAD(P)-bd_dom_sf"/>
</dbReference>